<protein>
    <recommendedName>
        <fullName evidence="4">Argininosuccinate lyase</fullName>
    </recommendedName>
</protein>
<reference evidence="2 3" key="1">
    <citation type="submission" date="2017-04" db="EMBL/GenBank/DDBJ databases">
        <authorList>
            <person name="Afonso C.L."/>
            <person name="Miller P.J."/>
            <person name="Scott M.A."/>
            <person name="Spackman E."/>
            <person name="Goraichik I."/>
            <person name="Dimitrov K.M."/>
            <person name="Suarez D.L."/>
            <person name="Swayne D.E."/>
        </authorList>
    </citation>
    <scope>NUCLEOTIDE SEQUENCE [LARGE SCALE GENOMIC DNA]</scope>
    <source>
        <strain evidence="2 3">USBA 355</strain>
    </source>
</reference>
<feature type="chain" id="PRO_5013300482" description="Argininosuccinate lyase" evidence="1">
    <location>
        <begin position="23"/>
        <end position="120"/>
    </location>
</feature>
<feature type="signal peptide" evidence="1">
    <location>
        <begin position="1"/>
        <end position="22"/>
    </location>
</feature>
<dbReference type="AlphaFoldDB" id="A0A1Y6CPJ0"/>
<dbReference type="EMBL" id="FWZX01000039">
    <property type="protein sequence ID" value="SMF79163.1"/>
    <property type="molecule type" value="Genomic_DNA"/>
</dbReference>
<accession>A0A1Y6CPJ0</accession>
<keyword evidence="3" id="KW-1185">Reference proteome</keyword>
<sequence>MTIAKGTLLAAALLLWAAAAQAGEQDFTLLNETGYQIDRLYISSTKTEQWEEDILGEDPLPSGETVDIEFDAEENQCRWDIKAVYDDGEAVVWTGVDLCALHRITLYYNQSDGTTRAVGE</sequence>
<proteinExistence type="predicted"/>
<dbReference type="RefSeq" id="WP_085126318.1">
    <property type="nucleotide sequence ID" value="NZ_FWZX01000039.1"/>
</dbReference>
<evidence type="ECO:0000313" key="2">
    <source>
        <dbReference type="EMBL" id="SMF79163.1"/>
    </source>
</evidence>
<evidence type="ECO:0000256" key="1">
    <source>
        <dbReference type="SAM" id="SignalP"/>
    </source>
</evidence>
<organism evidence="2 3">
    <name type="scientific">Tistlia consotensis USBA 355</name>
    <dbReference type="NCBI Taxonomy" id="560819"/>
    <lineage>
        <taxon>Bacteria</taxon>
        <taxon>Pseudomonadati</taxon>
        <taxon>Pseudomonadota</taxon>
        <taxon>Alphaproteobacteria</taxon>
        <taxon>Rhodospirillales</taxon>
        <taxon>Rhodovibrionaceae</taxon>
        <taxon>Tistlia</taxon>
    </lineage>
</organism>
<keyword evidence="1" id="KW-0732">Signal</keyword>
<evidence type="ECO:0008006" key="4">
    <source>
        <dbReference type="Google" id="ProtNLM"/>
    </source>
</evidence>
<gene>
    <name evidence="2" type="ORF">SAMN05428998_13955</name>
</gene>
<dbReference type="Proteomes" id="UP000192917">
    <property type="component" value="Unassembled WGS sequence"/>
</dbReference>
<evidence type="ECO:0000313" key="3">
    <source>
        <dbReference type="Proteomes" id="UP000192917"/>
    </source>
</evidence>
<name>A0A1Y6CPJ0_9PROT</name>